<accession>A0A6G8QAK3</accession>
<gene>
    <name evidence="2" type="ORF">GBA63_13240</name>
</gene>
<proteinExistence type="predicted"/>
<keyword evidence="1" id="KW-0812">Transmembrane</keyword>
<reference evidence="2 3" key="1">
    <citation type="submission" date="2019-10" db="EMBL/GenBank/DDBJ databases">
        <title>Rubrobacter sp nov SCSIO 52090 isolated from a deep-sea sediment in the South China Sea.</title>
        <authorList>
            <person name="Chen R.W."/>
        </authorList>
    </citation>
    <scope>NUCLEOTIDE SEQUENCE [LARGE SCALE GENOMIC DNA]</scope>
    <source>
        <strain evidence="2 3">SCSIO 52909</strain>
    </source>
</reference>
<feature type="transmembrane region" description="Helical" evidence="1">
    <location>
        <begin position="23"/>
        <end position="47"/>
    </location>
</feature>
<name>A0A6G8QAK3_9ACTN</name>
<sequence length="197" mass="21918">MNILDTRIYRWAQAATDFFLLNLLWLLACLPVVTAFPATAAMFGVVRDWVRGKETGVFATFVQRFRQNFVQSLVVGVLWTLFGGALFLDFLLANQLSGGAQVVMRSLLVLATVLYAFASVFLFPVMVHYETRWTAVPKNALLLSVGRLPTTLICLVTVAAAATLTFIVPFLLVVTPSATAYAIYRLCDREFRRIDGL</sequence>
<organism evidence="2 3">
    <name type="scientific">Rubrobacter tropicus</name>
    <dbReference type="NCBI Taxonomy" id="2653851"/>
    <lineage>
        <taxon>Bacteria</taxon>
        <taxon>Bacillati</taxon>
        <taxon>Actinomycetota</taxon>
        <taxon>Rubrobacteria</taxon>
        <taxon>Rubrobacterales</taxon>
        <taxon>Rubrobacteraceae</taxon>
        <taxon>Rubrobacter</taxon>
    </lineage>
</organism>
<dbReference type="Pfam" id="PF04854">
    <property type="entry name" value="DUF624"/>
    <property type="match status" value="1"/>
</dbReference>
<evidence type="ECO:0000313" key="3">
    <source>
        <dbReference type="Proteomes" id="UP000501452"/>
    </source>
</evidence>
<evidence type="ECO:0000256" key="1">
    <source>
        <dbReference type="SAM" id="Phobius"/>
    </source>
</evidence>
<dbReference type="RefSeq" id="WP_166176826.1">
    <property type="nucleotide sequence ID" value="NZ_CP045119.1"/>
</dbReference>
<dbReference type="EMBL" id="CP045119">
    <property type="protein sequence ID" value="QIN83489.1"/>
    <property type="molecule type" value="Genomic_DNA"/>
</dbReference>
<evidence type="ECO:0000313" key="2">
    <source>
        <dbReference type="EMBL" id="QIN83489.1"/>
    </source>
</evidence>
<dbReference type="PROSITE" id="PS51257">
    <property type="entry name" value="PROKAR_LIPOPROTEIN"/>
    <property type="match status" value="1"/>
</dbReference>
<feature type="transmembrane region" description="Helical" evidence="1">
    <location>
        <begin position="108"/>
        <end position="129"/>
    </location>
</feature>
<keyword evidence="3" id="KW-1185">Reference proteome</keyword>
<dbReference type="KEGG" id="rub:GBA63_13240"/>
<dbReference type="InterPro" id="IPR006938">
    <property type="entry name" value="DUF624"/>
</dbReference>
<dbReference type="AlphaFoldDB" id="A0A6G8QAK3"/>
<dbReference type="Proteomes" id="UP000501452">
    <property type="component" value="Chromosome"/>
</dbReference>
<protein>
    <submittedName>
        <fullName evidence="2">DUF624 domain-containing protein</fullName>
    </submittedName>
</protein>
<keyword evidence="1" id="KW-0472">Membrane</keyword>
<keyword evidence="1" id="KW-1133">Transmembrane helix</keyword>
<feature type="transmembrane region" description="Helical" evidence="1">
    <location>
        <begin position="68"/>
        <end position="88"/>
    </location>
</feature>